<dbReference type="KEGG" id="tab:CIG75_17290"/>
<dbReference type="NCBIfam" id="TIGR03604">
    <property type="entry name" value="TOMM_cyclo_SagD"/>
    <property type="match status" value="1"/>
</dbReference>
<dbReference type="InterPro" id="IPR035985">
    <property type="entry name" value="Ubiquitin-activating_enz"/>
</dbReference>
<gene>
    <name evidence="3" type="ORF">CIG75_17290</name>
</gene>
<feature type="region of interest" description="Disordered" evidence="1">
    <location>
        <begin position="284"/>
        <end position="317"/>
    </location>
</feature>
<dbReference type="Gene3D" id="3.40.50.720">
    <property type="entry name" value="NAD(P)-binding Rossmann-like Domain"/>
    <property type="match status" value="1"/>
</dbReference>
<dbReference type="PROSITE" id="PS51664">
    <property type="entry name" value="YCAO"/>
    <property type="match status" value="1"/>
</dbReference>
<keyword evidence="4" id="KW-1185">Reference proteome</keyword>
<feature type="domain" description="YcaO" evidence="2">
    <location>
        <begin position="385"/>
        <end position="753"/>
    </location>
</feature>
<dbReference type="Gene3D" id="3.30.1330.230">
    <property type="match status" value="2"/>
</dbReference>
<reference evidence="3 4" key="1">
    <citation type="journal article" date="2015" name="Int. J. Syst. Evol. Microbiol.">
        <title>Tumebacillus algifaecis sp. nov., isolated from decomposing algal scum.</title>
        <authorList>
            <person name="Wu Y.F."/>
            <person name="Zhang B."/>
            <person name="Xing P."/>
            <person name="Wu Q.L."/>
            <person name="Liu S.J."/>
        </authorList>
    </citation>
    <scope>NUCLEOTIDE SEQUENCE [LARGE SCALE GENOMIC DNA]</scope>
    <source>
        <strain evidence="3 4">THMBR28</strain>
    </source>
</reference>
<dbReference type="InterPro" id="IPR027624">
    <property type="entry name" value="TOMM_cyclo_SagD"/>
</dbReference>
<dbReference type="Gene3D" id="3.30.160.660">
    <property type="match status" value="1"/>
</dbReference>
<dbReference type="InterPro" id="IPR022291">
    <property type="entry name" value="Bacteriocin_synth_cyclodeHase"/>
</dbReference>
<feature type="compositionally biased region" description="Polar residues" evidence="1">
    <location>
        <begin position="305"/>
        <end position="317"/>
    </location>
</feature>
<dbReference type="NCBIfam" id="TIGR00702">
    <property type="entry name" value="YcaO-type kinase domain"/>
    <property type="match status" value="1"/>
</dbReference>
<dbReference type="Proteomes" id="UP000214688">
    <property type="component" value="Chromosome"/>
</dbReference>
<dbReference type="AlphaFoldDB" id="A0A223D4P4"/>
<dbReference type="EMBL" id="CP022657">
    <property type="protein sequence ID" value="ASS76541.1"/>
    <property type="molecule type" value="Genomic_DNA"/>
</dbReference>
<dbReference type="GO" id="GO:0008641">
    <property type="term" value="F:ubiquitin-like modifier activating enzyme activity"/>
    <property type="evidence" value="ECO:0007669"/>
    <property type="project" value="InterPro"/>
</dbReference>
<evidence type="ECO:0000259" key="2">
    <source>
        <dbReference type="PROSITE" id="PS51664"/>
    </source>
</evidence>
<sequence length="753" mass="85023">MTGGLSRPAFSGNYRVLTAGADTLMLMSEAGDILLQGRAYSALAPLIDGQRSSDQLVRMVRDLVPPAEAYYALLQLAQQGFLTEGGDTLPAEQAAFWHALGVDSRTDREALLPRKVAVTALDPLDRNTFLDKLHHHAIEVADPSEQSAFDIVLTDHYLREELLAFNEQAWAMNRAWLPAKPIGSTIWIGPFIRPSHTACFACLAHRLHAKQFARERIAAHQNWSNRDHIPQATTQASLQTALELLALETGKLLRHDRYPTLHHTLISIDLLTLQTQTHTVVRRPQCPICGDGSSRSTPPAPPDLQSRQKLSASDGSSRTVTAEATWQTYAHHVSPITGIIKQLAVADPDPVHPAIHNYTADANVVFTQSHDLDTLKQHLRSRSAGKGTSALQAKVGALCESLERYSGLYQGDEFSIRSSYHQLADRAIHPHHYLLFSERQYDQRDKINSARLSMFEWIPHRFDEHSVVDWTPLWSLTEQRVKYLPTACCYYSYPQQAERAFALADSNGCASGNTLEEAILHGFFELVERDAVAIWWYNRLRREQVDLNSFGHPYIAQLRDAYRSHYQREFWVLNLTHDLQIPTFAAISRQLGRPAEHLILGFGAHFDPEIALLRALTEMNQSLPLLRQGISANVHRQIANWWRTASLENQPYLAPDATRPAVRASDFRNVWQDDLLDDLRLAQQIVEQKGMEMLVLDQTRPDVGLPVAKVIVPGLRHFWTRFAPGRLYDLPAQQNWLAQPHAETELNPIPMFL</sequence>
<name>A0A223D4P4_9BACL</name>
<evidence type="ECO:0000313" key="4">
    <source>
        <dbReference type="Proteomes" id="UP000214688"/>
    </source>
</evidence>
<dbReference type="Pfam" id="PF02624">
    <property type="entry name" value="YcaO"/>
    <property type="match status" value="1"/>
</dbReference>
<dbReference type="NCBIfam" id="TIGR03882">
    <property type="entry name" value="cyclo_dehyd_2"/>
    <property type="match status" value="1"/>
</dbReference>
<dbReference type="RefSeq" id="WP_094237774.1">
    <property type="nucleotide sequence ID" value="NZ_CP022657.1"/>
</dbReference>
<organism evidence="3 4">
    <name type="scientific">Tumebacillus algifaecis</name>
    <dbReference type="NCBI Taxonomy" id="1214604"/>
    <lineage>
        <taxon>Bacteria</taxon>
        <taxon>Bacillati</taxon>
        <taxon>Bacillota</taxon>
        <taxon>Bacilli</taxon>
        <taxon>Bacillales</taxon>
        <taxon>Alicyclobacillaceae</taxon>
        <taxon>Tumebacillus</taxon>
    </lineage>
</organism>
<proteinExistence type="predicted"/>
<dbReference type="PANTHER" id="PTHR37809:SF1">
    <property type="entry name" value="RIBOSOMAL PROTEIN S12 METHYLTHIOTRANSFERASE ACCESSORY FACTOR YCAO"/>
    <property type="match status" value="1"/>
</dbReference>
<dbReference type="SUPFAM" id="SSF69572">
    <property type="entry name" value="Activating enzymes of the ubiquitin-like proteins"/>
    <property type="match status" value="1"/>
</dbReference>
<dbReference type="Gene3D" id="3.30.40.250">
    <property type="match status" value="1"/>
</dbReference>
<evidence type="ECO:0000313" key="3">
    <source>
        <dbReference type="EMBL" id="ASS76541.1"/>
    </source>
</evidence>
<dbReference type="InterPro" id="IPR003776">
    <property type="entry name" value="YcaO-like_dom"/>
</dbReference>
<dbReference type="OrthoDB" id="2379922at2"/>
<dbReference type="PANTHER" id="PTHR37809">
    <property type="entry name" value="RIBOSOMAL PROTEIN S12 METHYLTHIOTRANSFERASE ACCESSORY FACTOR YCAO"/>
    <property type="match status" value="1"/>
</dbReference>
<accession>A0A223D4P4</accession>
<dbReference type="Gene3D" id="3.90.930.60">
    <property type="match status" value="1"/>
</dbReference>
<evidence type="ECO:0000256" key="1">
    <source>
        <dbReference type="SAM" id="MobiDB-lite"/>
    </source>
</evidence>
<protein>
    <recommendedName>
        <fullName evidence="2">YcaO domain-containing protein</fullName>
    </recommendedName>
</protein>